<dbReference type="Pfam" id="PF13692">
    <property type="entry name" value="Glyco_trans_1_4"/>
    <property type="match status" value="1"/>
</dbReference>
<comment type="caution">
    <text evidence="1">The sequence shown here is derived from an EMBL/GenBank/DDBJ whole genome shotgun (WGS) entry which is preliminary data.</text>
</comment>
<dbReference type="EMBL" id="WTUW01000001">
    <property type="protein sequence ID" value="MZR29694.1"/>
    <property type="molecule type" value="Genomic_DNA"/>
</dbReference>
<dbReference type="CDD" id="cd03801">
    <property type="entry name" value="GT4_PimA-like"/>
    <property type="match status" value="1"/>
</dbReference>
<sequence>MKIAIVSRHDPTNVSAWSGTPYFITREIKKISDDVVIVRATRLSWVLMLTKICRYIFKQFGLSVDLSVTKAYSKAAGREIQKKLDDLKPEVVVGIAASPELANVKSSAPILHISDATFAIMTDYYPEVSQVPRWLLREGNEIERKIIENSFYSIFPSHWAMNSAHKDYHANLDKLRFIRLGANVGTLPTVNEEYLAAKFNNRCNILFMGKDWGRKGGDIILSAFEHIGKAGVDAQLYIVGCDPFSGNPPEGVTVYENIKKSDPAQFELYNKLFSEASLFVLPTQAEAYGLVFAEAAAFATPVIAPETGGIPSVVDEGKSGLLLPLSADGKEYADTIMALWQDKAKLHEMATYARDKYMNELNWDKWRDDFGSLLKSLEATSPEKTPSH</sequence>
<dbReference type="SUPFAM" id="SSF53756">
    <property type="entry name" value="UDP-Glycosyltransferase/glycogen phosphorylase"/>
    <property type="match status" value="1"/>
</dbReference>
<protein>
    <submittedName>
        <fullName evidence="1">Glycosyltransferase</fullName>
    </submittedName>
</protein>
<evidence type="ECO:0000313" key="2">
    <source>
        <dbReference type="Proteomes" id="UP000476030"/>
    </source>
</evidence>
<keyword evidence="2" id="KW-1185">Reference proteome</keyword>
<dbReference type="RefSeq" id="WP_161314145.1">
    <property type="nucleotide sequence ID" value="NZ_WTUW01000001.1"/>
</dbReference>
<name>A0A6L8W5F2_9PROT</name>
<proteinExistence type="predicted"/>
<accession>A0A6L8W5F2</accession>
<gene>
    <name evidence="1" type="ORF">GQE98_03505</name>
</gene>
<dbReference type="PANTHER" id="PTHR12526:SF637">
    <property type="entry name" value="GLYCOSYLTRANSFERASE EPSF-RELATED"/>
    <property type="match status" value="1"/>
</dbReference>
<organism evidence="1 2">
    <name type="scientific">Sneathiella litorea</name>
    <dbReference type="NCBI Taxonomy" id="2606216"/>
    <lineage>
        <taxon>Bacteria</taxon>
        <taxon>Pseudomonadati</taxon>
        <taxon>Pseudomonadota</taxon>
        <taxon>Alphaproteobacteria</taxon>
        <taxon>Sneathiellales</taxon>
        <taxon>Sneathiellaceae</taxon>
        <taxon>Sneathiella</taxon>
    </lineage>
</organism>
<dbReference type="Gene3D" id="3.40.50.2000">
    <property type="entry name" value="Glycogen Phosphorylase B"/>
    <property type="match status" value="2"/>
</dbReference>
<dbReference type="GO" id="GO:0016740">
    <property type="term" value="F:transferase activity"/>
    <property type="evidence" value="ECO:0007669"/>
    <property type="project" value="UniProtKB-KW"/>
</dbReference>
<dbReference type="AlphaFoldDB" id="A0A6L8W5F2"/>
<evidence type="ECO:0000313" key="1">
    <source>
        <dbReference type="EMBL" id="MZR29694.1"/>
    </source>
</evidence>
<keyword evidence="1" id="KW-0808">Transferase</keyword>
<dbReference type="PANTHER" id="PTHR12526">
    <property type="entry name" value="GLYCOSYLTRANSFERASE"/>
    <property type="match status" value="1"/>
</dbReference>
<reference evidence="1 2" key="1">
    <citation type="submission" date="2019-12" db="EMBL/GenBank/DDBJ databases">
        <title>Snethiella sp. nov. sp. isolated from sea sand.</title>
        <authorList>
            <person name="Kim J."/>
            <person name="Jeong S.E."/>
            <person name="Jung H.S."/>
            <person name="Jeon C.O."/>
        </authorList>
    </citation>
    <scope>NUCLEOTIDE SEQUENCE [LARGE SCALE GENOMIC DNA]</scope>
    <source>
        <strain evidence="1 2">DP05</strain>
    </source>
</reference>
<dbReference type="Proteomes" id="UP000476030">
    <property type="component" value="Unassembled WGS sequence"/>
</dbReference>